<gene>
    <name evidence="3" type="ORF">E5982_00650</name>
    <name evidence="2" type="ORF">FHR31_000418</name>
</gene>
<sequence length="184" mass="19966">MKYTTQFTTIPADSLSETVAACKQRQWRYVQTLAVNGEEGIDLIYSFMDMATGLLENYKVEKLAKGTHMPSITGDFLEAFVWENEIHDLFGINFDGIAIDFHGAFYALATPEPMTVISPAQKAAREKAAKVAAAKAAKEAKAKVGQGAAADDMEAKLAGMDPEKAAKVRAAMEVKAAKAEKEEK</sequence>
<comment type="caution">
    <text evidence="2">The sequence shown here is derived from an EMBL/GenBank/DDBJ whole genome shotgun (WGS) entry which is preliminary data.</text>
</comment>
<evidence type="ECO:0000313" key="2">
    <source>
        <dbReference type="EMBL" id="MBB3170638.1"/>
    </source>
</evidence>
<dbReference type="OrthoDB" id="3178054at2"/>
<dbReference type="EMBL" id="SSTM01000001">
    <property type="protein sequence ID" value="TJW12154.1"/>
    <property type="molecule type" value="Genomic_DNA"/>
</dbReference>
<dbReference type="InterPro" id="IPR037232">
    <property type="entry name" value="NADH_quin_OxRdtase_su_C/D-like"/>
</dbReference>
<dbReference type="Gene3D" id="3.30.460.80">
    <property type="entry name" value="NADH:ubiquinone oxidoreductase, 30kDa subunit"/>
    <property type="match status" value="1"/>
</dbReference>
<dbReference type="InterPro" id="IPR001268">
    <property type="entry name" value="NADH_UbQ_OxRdtase_30kDa_su"/>
</dbReference>
<dbReference type="GO" id="GO:0008137">
    <property type="term" value="F:NADH dehydrogenase (ubiquinone) activity"/>
    <property type="evidence" value="ECO:0007669"/>
    <property type="project" value="InterPro"/>
</dbReference>
<protein>
    <submittedName>
        <fullName evidence="3">NADH-quinone oxidoreductase subunit C</fullName>
    </submittedName>
</protein>
<proteinExistence type="predicted"/>
<evidence type="ECO:0000313" key="5">
    <source>
        <dbReference type="Proteomes" id="UP000530850"/>
    </source>
</evidence>
<evidence type="ECO:0000313" key="4">
    <source>
        <dbReference type="Proteomes" id="UP000309454"/>
    </source>
</evidence>
<dbReference type="Proteomes" id="UP000309454">
    <property type="component" value="Unassembled WGS sequence"/>
</dbReference>
<reference evidence="2 5" key="2">
    <citation type="submission" date="2020-08" db="EMBL/GenBank/DDBJ databases">
        <title>Sequencing the genomes of 1000 actinobacteria strains.</title>
        <authorList>
            <person name="Klenk H.-P."/>
        </authorList>
    </citation>
    <scope>NUCLEOTIDE SEQUENCE [LARGE SCALE GENOMIC DNA]</scope>
    <source>
        <strain evidence="2 5">DSM 22242</strain>
    </source>
</reference>
<evidence type="ECO:0000259" key="1">
    <source>
        <dbReference type="Pfam" id="PF00329"/>
    </source>
</evidence>
<accession>A0A3N0ACI4</accession>
<organism evidence="2 5">
    <name type="scientific">Parvibacter caecicola</name>
    <dbReference type="NCBI Taxonomy" id="747645"/>
    <lineage>
        <taxon>Bacteria</taxon>
        <taxon>Bacillati</taxon>
        <taxon>Actinomycetota</taxon>
        <taxon>Coriobacteriia</taxon>
        <taxon>Coriobacteriales</taxon>
        <taxon>Coriobacteriaceae</taxon>
        <taxon>Parvibacter</taxon>
    </lineage>
</organism>
<dbReference type="AlphaFoldDB" id="A0A3N0ACI4"/>
<dbReference type="RefSeq" id="WP_123184534.1">
    <property type="nucleotide sequence ID" value="NZ_CANPEU010000001.1"/>
</dbReference>
<evidence type="ECO:0000313" key="3">
    <source>
        <dbReference type="EMBL" id="TJW12154.1"/>
    </source>
</evidence>
<name>A0A3N0ACI4_9ACTN</name>
<dbReference type="Proteomes" id="UP000530850">
    <property type="component" value="Unassembled WGS sequence"/>
</dbReference>
<reference evidence="3 4" key="1">
    <citation type="submission" date="2019-04" db="EMBL/GenBank/DDBJ databases">
        <title>Microbes associate with the intestines of laboratory mice.</title>
        <authorList>
            <person name="Navarre W."/>
            <person name="Wong E."/>
            <person name="Huang K.C."/>
            <person name="Tropini C."/>
            <person name="Ng K."/>
            <person name="Yu B."/>
        </authorList>
    </citation>
    <scope>NUCLEOTIDE SEQUENCE [LARGE SCALE GENOMIC DNA]</scope>
    <source>
        <strain evidence="3 4">NM48_B13</strain>
    </source>
</reference>
<dbReference type="EMBL" id="JACHYA010000001">
    <property type="protein sequence ID" value="MBB3170638.1"/>
    <property type="molecule type" value="Genomic_DNA"/>
</dbReference>
<dbReference type="GeneID" id="93355833"/>
<dbReference type="Pfam" id="PF00329">
    <property type="entry name" value="Complex1_30kDa"/>
    <property type="match status" value="1"/>
</dbReference>
<dbReference type="SUPFAM" id="SSF143243">
    <property type="entry name" value="Nqo5-like"/>
    <property type="match status" value="1"/>
</dbReference>
<feature type="domain" description="NADH:ubiquinone oxidoreductase 30kDa subunit" evidence="1">
    <location>
        <begin position="9"/>
        <end position="96"/>
    </location>
</feature>
<keyword evidence="4" id="KW-1185">Reference proteome</keyword>